<name>A0ACC0KAG3_CHOFU</name>
<proteinExistence type="predicted"/>
<evidence type="ECO:0000313" key="1">
    <source>
        <dbReference type="EMBL" id="KAI8433329.1"/>
    </source>
</evidence>
<protein>
    <submittedName>
        <fullName evidence="1">Uncharacterized protein</fullName>
    </submittedName>
</protein>
<gene>
    <name evidence="1" type="ORF">MSG28_015374</name>
</gene>
<reference evidence="1 2" key="1">
    <citation type="journal article" date="2022" name="Genome Biol. Evol.">
        <title>The Spruce Budworm Genome: Reconstructing the Evolutionary History of Antifreeze Proteins.</title>
        <authorList>
            <person name="Beliveau C."/>
            <person name="Gagne P."/>
            <person name="Picq S."/>
            <person name="Vernygora O."/>
            <person name="Keeling C.I."/>
            <person name="Pinkney K."/>
            <person name="Doucet D."/>
            <person name="Wen F."/>
            <person name="Johnston J.S."/>
            <person name="Maaroufi H."/>
            <person name="Boyle B."/>
            <person name="Laroche J."/>
            <person name="Dewar K."/>
            <person name="Juretic N."/>
            <person name="Blackburn G."/>
            <person name="Nisole A."/>
            <person name="Brunet B."/>
            <person name="Brandao M."/>
            <person name="Lumley L."/>
            <person name="Duan J."/>
            <person name="Quan G."/>
            <person name="Lucarotti C.J."/>
            <person name="Roe A.D."/>
            <person name="Sperling F.A.H."/>
            <person name="Levesque R.C."/>
            <person name="Cusson M."/>
        </authorList>
    </citation>
    <scope>NUCLEOTIDE SEQUENCE [LARGE SCALE GENOMIC DNA]</scope>
    <source>
        <strain evidence="1">Glfc:IPQL:Cfum</strain>
    </source>
</reference>
<evidence type="ECO:0000313" key="2">
    <source>
        <dbReference type="Proteomes" id="UP001064048"/>
    </source>
</evidence>
<comment type="caution">
    <text evidence="1">The sequence shown here is derived from an EMBL/GenBank/DDBJ whole genome shotgun (WGS) entry which is preliminary data.</text>
</comment>
<organism evidence="1 2">
    <name type="scientific">Choristoneura fumiferana</name>
    <name type="common">Spruce budworm moth</name>
    <name type="synonym">Archips fumiferana</name>
    <dbReference type="NCBI Taxonomy" id="7141"/>
    <lineage>
        <taxon>Eukaryota</taxon>
        <taxon>Metazoa</taxon>
        <taxon>Ecdysozoa</taxon>
        <taxon>Arthropoda</taxon>
        <taxon>Hexapoda</taxon>
        <taxon>Insecta</taxon>
        <taxon>Pterygota</taxon>
        <taxon>Neoptera</taxon>
        <taxon>Endopterygota</taxon>
        <taxon>Lepidoptera</taxon>
        <taxon>Glossata</taxon>
        <taxon>Ditrysia</taxon>
        <taxon>Tortricoidea</taxon>
        <taxon>Tortricidae</taxon>
        <taxon>Tortricinae</taxon>
        <taxon>Choristoneura</taxon>
    </lineage>
</organism>
<dbReference type="EMBL" id="CM046128">
    <property type="protein sequence ID" value="KAI8433329.1"/>
    <property type="molecule type" value="Genomic_DNA"/>
</dbReference>
<keyword evidence="2" id="KW-1185">Reference proteome</keyword>
<dbReference type="Proteomes" id="UP001064048">
    <property type="component" value="Chromosome 28"/>
</dbReference>
<sequence>MINIAGQLRSFRKFRLIAEDVQGRNVLCNFHGMDLTTDKLRTVGKSSAVPQVRAIRKKMCEIITRDVTNSELREVVNKLLPDSIAKDIEKACHGIYPLRDVKVLKRPRFEISKLMELHGEGGSGKRTEAGDKSERPEGYEPPVQASV</sequence>
<accession>A0ACC0KAG3</accession>